<comment type="caution">
    <text evidence="1">The sequence shown here is derived from an EMBL/GenBank/DDBJ whole genome shotgun (WGS) entry which is preliminary data.</text>
</comment>
<sequence length="123" mass="13697">MTSADTLRTSANLVRNRAGDRREADPLAQLLVQLIARIGEPTTVERAVSRPWASALFEGRRHVILLRVAGGSLRARRAALARELQDAEWTLPGHFVADMVIDDLRGDAEGEWIELSALTIRDW</sequence>
<evidence type="ECO:0000313" key="1">
    <source>
        <dbReference type="EMBL" id="KEZ19565.1"/>
    </source>
</evidence>
<dbReference type="PATRIC" id="fig|13690.10.peg.1721"/>
<name>A0A084ENM3_SPHYA</name>
<proteinExistence type="predicted"/>
<evidence type="ECO:0000313" key="2">
    <source>
        <dbReference type="Proteomes" id="UP000028534"/>
    </source>
</evidence>
<dbReference type="AlphaFoldDB" id="A0A084ENM3"/>
<protein>
    <recommendedName>
        <fullName evidence="3">DUF3168 domain-containing protein</fullName>
    </recommendedName>
</protein>
<gene>
    <name evidence="1" type="ORF">CP98_01670</name>
</gene>
<reference evidence="1 2" key="1">
    <citation type="submission" date="2014-03" db="EMBL/GenBank/DDBJ databases">
        <title>Genome sequence of Sphingobium yanoikuyae B1.</title>
        <authorList>
            <person name="Gan H.M."/>
            <person name="Gan H.Y."/>
            <person name="Savka M.A."/>
        </authorList>
    </citation>
    <scope>NUCLEOTIDE SEQUENCE [LARGE SCALE GENOMIC DNA]</scope>
    <source>
        <strain evidence="1 2">B1</strain>
    </source>
</reference>
<dbReference type="RefSeq" id="WP_037518575.1">
    <property type="nucleotide sequence ID" value="NZ_JGVR01000008.1"/>
</dbReference>
<dbReference type="EMBL" id="JGVR01000008">
    <property type="protein sequence ID" value="KEZ19565.1"/>
    <property type="molecule type" value="Genomic_DNA"/>
</dbReference>
<organism evidence="1 2">
    <name type="scientific">Sphingobium yanoikuyae</name>
    <name type="common">Sphingomonas yanoikuyae</name>
    <dbReference type="NCBI Taxonomy" id="13690"/>
    <lineage>
        <taxon>Bacteria</taxon>
        <taxon>Pseudomonadati</taxon>
        <taxon>Pseudomonadota</taxon>
        <taxon>Alphaproteobacteria</taxon>
        <taxon>Sphingomonadales</taxon>
        <taxon>Sphingomonadaceae</taxon>
        <taxon>Sphingobium</taxon>
    </lineage>
</organism>
<dbReference type="STRING" id="13690.AX777_10205"/>
<accession>A0A084ENM3</accession>
<evidence type="ECO:0008006" key="3">
    <source>
        <dbReference type="Google" id="ProtNLM"/>
    </source>
</evidence>
<dbReference type="Proteomes" id="UP000028534">
    <property type="component" value="Unassembled WGS sequence"/>
</dbReference>